<dbReference type="HAMAP" id="MF_01211">
    <property type="entry name" value="DHODB_Fe_S_bind"/>
    <property type="match status" value="1"/>
</dbReference>
<gene>
    <name evidence="11" type="primary">pyrK</name>
    <name evidence="15" type="ORF">FPQ13_11190</name>
</gene>
<feature type="binding site" evidence="11 12">
    <location>
        <begin position="51"/>
        <end position="54"/>
    </location>
    <ligand>
        <name>FAD</name>
        <dbReference type="ChEBI" id="CHEBI:57692"/>
    </ligand>
</feature>
<keyword evidence="5 11" id="KW-0479">Metal-binding</keyword>
<feature type="binding site" evidence="11 13">
    <location>
        <position position="225"/>
    </location>
    <ligand>
        <name>[2Fe-2S] cluster</name>
        <dbReference type="ChEBI" id="CHEBI:190135"/>
    </ligand>
</feature>
<accession>A0A556PA31</accession>
<proteinExistence type="inferred from homology"/>
<dbReference type="InterPro" id="IPR012165">
    <property type="entry name" value="Cyt_c3_hydrogenase_gsu"/>
</dbReference>
<feature type="binding site" evidence="11 13">
    <location>
        <position position="217"/>
    </location>
    <ligand>
        <name>[2Fe-2S] cluster</name>
        <dbReference type="ChEBI" id="CHEBI:190135"/>
    </ligand>
</feature>
<evidence type="ECO:0000256" key="11">
    <source>
        <dbReference type="HAMAP-Rule" id="MF_01211"/>
    </source>
</evidence>
<dbReference type="PIRSF" id="PIRSF006816">
    <property type="entry name" value="Cyc3_hyd_g"/>
    <property type="match status" value="1"/>
</dbReference>
<evidence type="ECO:0000256" key="6">
    <source>
        <dbReference type="ARBA" id="ARBA00022827"/>
    </source>
</evidence>
<dbReference type="AlphaFoldDB" id="A0A556PA31"/>
<dbReference type="Gene3D" id="2.10.240.10">
    <property type="entry name" value="Dihydroorotate dehydrogenase, electron transfer subunit"/>
    <property type="match status" value="1"/>
</dbReference>
<dbReference type="InterPro" id="IPR017927">
    <property type="entry name" value="FAD-bd_FR_type"/>
</dbReference>
<dbReference type="InterPro" id="IPR019480">
    <property type="entry name" value="Dihydroorotate_DH_Fe-S-bd"/>
</dbReference>
<keyword evidence="3 11" id="KW-0285">Flavoprotein</keyword>
<dbReference type="InterPro" id="IPR050353">
    <property type="entry name" value="PyrK_electron_transfer"/>
</dbReference>
<feature type="binding site" evidence="11 12">
    <location>
        <begin position="75"/>
        <end position="76"/>
    </location>
    <ligand>
        <name>FAD</name>
        <dbReference type="ChEBI" id="CHEBI:57692"/>
    </ligand>
</feature>
<dbReference type="SUPFAM" id="SSF63380">
    <property type="entry name" value="Riboflavin synthase domain-like"/>
    <property type="match status" value="1"/>
</dbReference>
<dbReference type="RefSeq" id="WP_144089417.1">
    <property type="nucleotide sequence ID" value="NZ_VMHE01000026.1"/>
</dbReference>
<keyword evidence="7 11" id="KW-0665">Pyrimidine biosynthesis</keyword>
<evidence type="ECO:0000256" key="10">
    <source>
        <dbReference type="ARBA" id="ARBA00023014"/>
    </source>
</evidence>
<feature type="binding site" evidence="11 13">
    <location>
        <position position="239"/>
    </location>
    <ligand>
        <name>[2Fe-2S] cluster</name>
        <dbReference type="ChEBI" id="CHEBI:190135"/>
    </ligand>
</feature>
<evidence type="ECO:0000256" key="5">
    <source>
        <dbReference type="ARBA" id="ARBA00022723"/>
    </source>
</evidence>
<dbReference type="PANTHER" id="PTHR43513:SF3">
    <property type="entry name" value="DIHYDROOROTATE DEHYDROGENASE B (NAD(+)), ELECTRON TRANSFER SUBUNIT-RELATED"/>
    <property type="match status" value="1"/>
</dbReference>
<dbReference type="GO" id="GO:0009055">
    <property type="term" value="F:electron transfer activity"/>
    <property type="evidence" value="ECO:0007669"/>
    <property type="project" value="UniProtKB-UniRule"/>
</dbReference>
<evidence type="ECO:0000256" key="9">
    <source>
        <dbReference type="ARBA" id="ARBA00023004"/>
    </source>
</evidence>
<dbReference type="InterPro" id="IPR001433">
    <property type="entry name" value="OxRdtase_FAD/NAD-bd"/>
</dbReference>
<comment type="caution">
    <text evidence="11">Lacks conserved residue(s) required for the propagation of feature annotation.</text>
</comment>
<comment type="similarity">
    <text evidence="1 11">Belongs to the PyrK family.</text>
</comment>
<evidence type="ECO:0000313" key="16">
    <source>
        <dbReference type="Proteomes" id="UP000316425"/>
    </source>
</evidence>
<dbReference type="InterPro" id="IPR039261">
    <property type="entry name" value="FNR_nucleotide-bd"/>
</dbReference>
<evidence type="ECO:0000256" key="3">
    <source>
        <dbReference type="ARBA" id="ARBA00022630"/>
    </source>
</evidence>
<dbReference type="CDD" id="cd06218">
    <property type="entry name" value="DHOD_e_trans"/>
    <property type="match status" value="1"/>
</dbReference>
<evidence type="ECO:0000259" key="14">
    <source>
        <dbReference type="PROSITE" id="PS51384"/>
    </source>
</evidence>
<comment type="cofactor">
    <cofactor evidence="11">
        <name>[2Fe-2S] cluster</name>
        <dbReference type="ChEBI" id="CHEBI:190135"/>
    </cofactor>
    <text evidence="11">Binds 1 [2Fe-2S] cluster per subunit.</text>
</comment>
<comment type="cofactor">
    <cofactor evidence="13">
        <name>[2Fe-2S] cluster</name>
        <dbReference type="ChEBI" id="CHEBI:190135"/>
    </cofactor>
    <text evidence="13">Binds 1 [2Fe-2S] cluster per subunit.</text>
</comment>
<evidence type="ECO:0000313" key="15">
    <source>
        <dbReference type="EMBL" id="TSJ61257.1"/>
    </source>
</evidence>
<protein>
    <recommendedName>
        <fullName evidence="11">Dihydroorotate dehydrogenase B (NAD(+)), electron transfer subunit</fullName>
    </recommendedName>
    <alternativeName>
        <fullName evidence="11">Dihydroorotate oxidase B, electron transfer subunit</fullName>
    </alternativeName>
</protein>
<keyword evidence="16" id="KW-1185">Reference proteome</keyword>
<keyword evidence="8 11" id="KW-0249">Electron transport</keyword>
<reference evidence="15 16" key="1">
    <citation type="submission" date="2019-07" db="EMBL/GenBank/DDBJ databases">
        <title>Allobacillus sp. nov. SKP isolated from shrimp paste of Euphausiacea.</title>
        <authorList>
            <person name="Kanchanasin P."/>
            <person name="Tanasupawat S."/>
            <person name="Shi W."/>
            <person name="Wu L."/>
            <person name="Ma J."/>
        </authorList>
    </citation>
    <scope>NUCLEOTIDE SEQUENCE [LARGE SCALE GENOMIC DNA]</scope>
    <source>
        <strain evidence="15 16">SKP4-8</strain>
    </source>
</reference>
<dbReference type="InterPro" id="IPR023455">
    <property type="entry name" value="Dihydroorotate_DHASE_ETsu"/>
</dbReference>
<evidence type="ECO:0000256" key="12">
    <source>
        <dbReference type="PIRSR" id="PIRSR006816-1"/>
    </source>
</evidence>
<dbReference type="GO" id="GO:0051537">
    <property type="term" value="F:2 iron, 2 sulfur cluster binding"/>
    <property type="evidence" value="ECO:0007669"/>
    <property type="project" value="UniProtKB-KW"/>
</dbReference>
<evidence type="ECO:0000256" key="1">
    <source>
        <dbReference type="ARBA" id="ARBA00006422"/>
    </source>
</evidence>
<comment type="pathway">
    <text evidence="11">Pyrimidine metabolism; UMP biosynthesis via de novo pathway; orotate from (S)-dihydroorotate (NAD(+) route): step 1/1.</text>
</comment>
<dbReference type="GO" id="GO:0044205">
    <property type="term" value="P:'de novo' UMP biosynthetic process"/>
    <property type="evidence" value="ECO:0007669"/>
    <property type="project" value="UniProtKB-UniRule"/>
</dbReference>
<dbReference type="InterPro" id="IPR037117">
    <property type="entry name" value="Dihydroorotate_DH_ele_sf"/>
</dbReference>
<keyword evidence="6 11" id="KW-0274">FAD</keyword>
<evidence type="ECO:0000256" key="13">
    <source>
        <dbReference type="PIRSR" id="PIRSR006816-2"/>
    </source>
</evidence>
<dbReference type="Pfam" id="PF10418">
    <property type="entry name" value="DHODB_Fe-S_bind"/>
    <property type="match status" value="1"/>
</dbReference>
<evidence type="ECO:0000256" key="4">
    <source>
        <dbReference type="ARBA" id="ARBA00022714"/>
    </source>
</evidence>
<dbReference type="Gene3D" id="2.40.30.10">
    <property type="entry name" value="Translation factors"/>
    <property type="match status" value="1"/>
</dbReference>
<dbReference type="OrthoDB" id="9778346at2"/>
<dbReference type="UniPathway" id="UPA00070">
    <property type="reaction ID" value="UER00945"/>
</dbReference>
<keyword evidence="4 11" id="KW-0001">2Fe-2S</keyword>
<keyword evidence="2 11" id="KW-0813">Transport</keyword>
<dbReference type="SUPFAM" id="SSF52343">
    <property type="entry name" value="Ferredoxin reductase-like, C-terminal NADP-linked domain"/>
    <property type="match status" value="1"/>
</dbReference>
<comment type="cofactor">
    <cofactor evidence="11 12">
        <name>FAD</name>
        <dbReference type="ChEBI" id="CHEBI:57692"/>
    </cofactor>
    <text evidence="11 12">Binds 1 FAD per subunit.</text>
</comment>
<evidence type="ECO:0000256" key="8">
    <source>
        <dbReference type="ARBA" id="ARBA00022982"/>
    </source>
</evidence>
<dbReference type="PANTHER" id="PTHR43513">
    <property type="entry name" value="DIHYDROOROTATE DEHYDROGENASE B (NAD(+)), ELECTRON TRANSFER SUBUNIT"/>
    <property type="match status" value="1"/>
</dbReference>
<dbReference type="InterPro" id="IPR017938">
    <property type="entry name" value="Riboflavin_synthase-like_b-brl"/>
</dbReference>
<sequence length="253" mass="27628">MINKVNIMVILKKKFIAKDTIEFVLKNEFISHHASPGQFLHILIDGLTLRRPVSIADIDKSSNEVTIAFKIVGTGTKKLASYEPGQSIDVLGPLGNGFDISNTHPKKVLLIGGGIGIPPLYHLGKRLSENNVKIISILGYQTKESVFYEREFQELGDTYVVTDDGTHGYQGVVTDVLTKVSSFDTFYTCGPTPMLKAIKERLSNSDGYVSLEERMGCGIGACLACVIPTSDGEGYKKICQDGPVFHAKEVNLS</sequence>
<dbReference type="Pfam" id="PF00970">
    <property type="entry name" value="FAD_binding_6"/>
    <property type="match status" value="1"/>
</dbReference>
<dbReference type="GO" id="GO:0046872">
    <property type="term" value="F:metal ion binding"/>
    <property type="evidence" value="ECO:0007669"/>
    <property type="project" value="UniProtKB-KW"/>
</dbReference>
<keyword evidence="9 11" id="KW-0408">Iron</keyword>
<dbReference type="Pfam" id="PF00175">
    <property type="entry name" value="NAD_binding_1"/>
    <property type="match status" value="1"/>
</dbReference>
<dbReference type="PRINTS" id="PR00409">
    <property type="entry name" value="PHDIOXRDTASE"/>
</dbReference>
<evidence type="ECO:0000256" key="7">
    <source>
        <dbReference type="ARBA" id="ARBA00022975"/>
    </source>
</evidence>
<dbReference type="PROSITE" id="PS51384">
    <property type="entry name" value="FAD_FR"/>
    <property type="match status" value="1"/>
</dbReference>
<name>A0A556PA31_9BACI</name>
<dbReference type="GO" id="GO:0050660">
    <property type="term" value="F:flavin adenine dinucleotide binding"/>
    <property type="evidence" value="ECO:0007669"/>
    <property type="project" value="InterPro"/>
</dbReference>
<dbReference type="GO" id="GO:0016491">
    <property type="term" value="F:oxidoreductase activity"/>
    <property type="evidence" value="ECO:0007669"/>
    <property type="project" value="InterPro"/>
</dbReference>
<dbReference type="EMBL" id="VMHE01000026">
    <property type="protein sequence ID" value="TSJ61257.1"/>
    <property type="molecule type" value="Genomic_DNA"/>
</dbReference>
<evidence type="ECO:0000256" key="2">
    <source>
        <dbReference type="ARBA" id="ARBA00022448"/>
    </source>
</evidence>
<dbReference type="Proteomes" id="UP000316425">
    <property type="component" value="Unassembled WGS sequence"/>
</dbReference>
<comment type="subunit">
    <text evidence="11">Heterotetramer of 2 PyrK and 2 PyrD type B subunits.</text>
</comment>
<comment type="caution">
    <text evidence="15">The sequence shown here is derived from an EMBL/GenBank/DDBJ whole genome shotgun (WGS) entry which is preliminary data.</text>
</comment>
<feature type="domain" description="FAD-binding FR-type" evidence="14">
    <location>
        <begin position="3"/>
        <end position="100"/>
    </location>
</feature>
<keyword evidence="10 11" id="KW-0411">Iron-sulfur</keyword>
<dbReference type="InterPro" id="IPR008333">
    <property type="entry name" value="Cbr1-like_FAD-bd_dom"/>
</dbReference>
<dbReference type="Gene3D" id="3.40.50.80">
    <property type="entry name" value="Nucleotide-binding domain of ferredoxin-NADP reductase (FNR) module"/>
    <property type="match status" value="1"/>
</dbReference>
<feature type="binding site" evidence="11 13">
    <location>
        <position position="222"/>
    </location>
    <ligand>
        <name>[2Fe-2S] cluster</name>
        <dbReference type="ChEBI" id="CHEBI:190135"/>
    </ligand>
</feature>
<organism evidence="15 16">
    <name type="scientific">Allobacillus salarius</name>
    <dbReference type="NCBI Taxonomy" id="1955272"/>
    <lineage>
        <taxon>Bacteria</taxon>
        <taxon>Bacillati</taxon>
        <taxon>Bacillota</taxon>
        <taxon>Bacilli</taxon>
        <taxon>Bacillales</taxon>
        <taxon>Bacillaceae</taxon>
        <taxon>Allobacillus</taxon>
    </lineage>
</organism>
<dbReference type="NCBIfam" id="NF000799">
    <property type="entry name" value="PRK00054.1-4"/>
    <property type="match status" value="1"/>
</dbReference>
<comment type="function">
    <text evidence="11">Responsible for channeling the electrons from the oxidation of dihydroorotate from the FMN redox center in the PyrD type B subunit to the ultimate electron acceptor NAD(+).</text>
</comment>